<keyword evidence="9" id="KW-1185">Reference proteome</keyword>
<feature type="compositionally biased region" description="Low complexity" evidence="6">
    <location>
        <begin position="202"/>
        <end position="235"/>
    </location>
</feature>
<feature type="compositionally biased region" description="Polar residues" evidence="6">
    <location>
        <begin position="74"/>
        <end position="86"/>
    </location>
</feature>
<dbReference type="RefSeq" id="XP_044558411.1">
    <property type="nucleotide sequence ID" value="XM_044710791.1"/>
</dbReference>
<feature type="region of interest" description="Disordered" evidence="6">
    <location>
        <begin position="567"/>
        <end position="600"/>
    </location>
</feature>
<evidence type="ECO:0000256" key="3">
    <source>
        <dbReference type="ARBA" id="ARBA00022843"/>
    </source>
</evidence>
<dbReference type="EMBL" id="VFQX01000058">
    <property type="protein sequence ID" value="KAF0973698.1"/>
    <property type="molecule type" value="Genomic_DNA"/>
</dbReference>
<dbReference type="SMART" id="SM00182">
    <property type="entry name" value="CULLIN"/>
    <property type="match status" value="1"/>
</dbReference>
<evidence type="ECO:0000259" key="7">
    <source>
        <dbReference type="PROSITE" id="PS50069"/>
    </source>
</evidence>
<feature type="region of interest" description="Disordered" evidence="6">
    <location>
        <begin position="160"/>
        <end position="235"/>
    </location>
</feature>
<dbReference type="PANTHER" id="PTHR11932">
    <property type="entry name" value="CULLIN"/>
    <property type="match status" value="1"/>
</dbReference>
<dbReference type="SUPFAM" id="SSF74788">
    <property type="entry name" value="Cullin repeat-like"/>
    <property type="match status" value="1"/>
</dbReference>
<feature type="compositionally biased region" description="Low complexity" evidence="6">
    <location>
        <begin position="260"/>
        <end position="278"/>
    </location>
</feature>
<feature type="region of interest" description="Disordered" evidence="6">
    <location>
        <begin position="1170"/>
        <end position="1192"/>
    </location>
</feature>
<evidence type="ECO:0000256" key="6">
    <source>
        <dbReference type="SAM" id="MobiDB-lite"/>
    </source>
</evidence>
<proteinExistence type="inferred from homology"/>
<dbReference type="Gene3D" id="1.20.1310.10">
    <property type="entry name" value="Cullin Repeats"/>
    <property type="match status" value="4"/>
</dbReference>
<dbReference type="VEuPathDB" id="AmoebaDB:NfTy_008700"/>
<feature type="compositionally biased region" description="Low complexity" evidence="6">
    <location>
        <begin position="22"/>
        <end position="41"/>
    </location>
</feature>
<dbReference type="InterPro" id="IPR016159">
    <property type="entry name" value="Cullin_repeat-like_dom_sf"/>
</dbReference>
<dbReference type="Gene3D" id="3.30.230.130">
    <property type="entry name" value="Cullin, Chain C, Domain 2"/>
    <property type="match status" value="1"/>
</dbReference>
<dbReference type="InterPro" id="IPR036390">
    <property type="entry name" value="WH_DNA-bd_sf"/>
</dbReference>
<dbReference type="PROSITE" id="PS50069">
    <property type="entry name" value="CULLIN_2"/>
    <property type="match status" value="1"/>
</dbReference>
<comment type="similarity">
    <text evidence="1 4 5">Belongs to the cullin family.</text>
</comment>
<feature type="region of interest" description="Disordered" evidence="6">
    <location>
        <begin position="1"/>
        <end position="88"/>
    </location>
</feature>
<dbReference type="InterPro" id="IPR036317">
    <property type="entry name" value="Cullin_homology_sf"/>
</dbReference>
<dbReference type="VEuPathDB" id="AmoebaDB:NF0116140"/>
<dbReference type="OrthoDB" id="27073at2759"/>
<dbReference type="Pfam" id="PF26557">
    <property type="entry name" value="Cullin_AB"/>
    <property type="match status" value="1"/>
</dbReference>
<evidence type="ECO:0000313" key="9">
    <source>
        <dbReference type="Proteomes" id="UP000444721"/>
    </source>
</evidence>
<feature type="compositionally biased region" description="Polar residues" evidence="6">
    <location>
        <begin position="1113"/>
        <end position="1130"/>
    </location>
</feature>
<dbReference type="InterPro" id="IPR001373">
    <property type="entry name" value="Cullin_N"/>
</dbReference>
<dbReference type="InterPro" id="IPR016158">
    <property type="entry name" value="Cullin_homology"/>
</dbReference>
<feature type="compositionally biased region" description="Polar residues" evidence="6">
    <location>
        <begin position="572"/>
        <end position="600"/>
    </location>
</feature>
<dbReference type="Pfam" id="PF10557">
    <property type="entry name" value="Cullin_Nedd8"/>
    <property type="match status" value="1"/>
</dbReference>
<dbReference type="InterPro" id="IPR036388">
    <property type="entry name" value="WH-like_DNA-bd_sf"/>
</dbReference>
<keyword evidence="3" id="KW-0832">Ubl conjugation</keyword>
<feature type="compositionally biased region" description="Low complexity" evidence="6">
    <location>
        <begin position="1137"/>
        <end position="1146"/>
    </location>
</feature>
<feature type="domain" description="Cullin family profile" evidence="7">
    <location>
        <begin position="902"/>
        <end position="1113"/>
    </location>
</feature>
<accession>A0A6A5BI19</accession>
<dbReference type="FunFam" id="1.10.10.10:FF:000014">
    <property type="entry name" value="Cullin 1"/>
    <property type="match status" value="1"/>
</dbReference>
<dbReference type="GO" id="GO:0031625">
    <property type="term" value="F:ubiquitin protein ligase binding"/>
    <property type="evidence" value="ECO:0007669"/>
    <property type="project" value="InterPro"/>
</dbReference>
<evidence type="ECO:0000256" key="4">
    <source>
        <dbReference type="PROSITE-ProRule" id="PRU00330"/>
    </source>
</evidence>
<protein>
    <recommendedName>
        <fullName evidence="7">Cullin family profile domain-containing protein</fullName>
    </recommendedName>
</protein>
<feature type="compositionally biased region" description="Polar residues" evidence="6">
    <location>
        <begin position="279"/>
        <end position="289"/>
    </location>
</feature>
<evidence type="ECO:0000256" key="2">
    <source>
        <dbReference type="ARBA" id="ARBA00022499"/>
    </source>
</evidence>
<feature type="compositionally biased region" description="Low complexity" evidence="6">
    <location>
        <begin position="290"/>
        <end position="307"/>
    </location>
</feature>
<feature type="region of interest" description="Disordered" evidence="6">
    <location>
        <begin position="259"/>
        <end position="349"/>
    </location>
</feature>
<evidence type="ECO:0000256" key="1">
    <source>
        <dbReference type="ARBA" id="ARBA00006019"/>
    </source>
</evidence>
<dbReference type="VEuPathDB" id="AmoebaDB:FDP41_007085"/>
<dbReference type="Pfam" id="PF00888">
    <property type="entry name" value="Cullin"/>
    <property type="match status" value="2"/>
</dbReference>
<dbReference type="InterPro" id="IPR045093">
    <property type="entry name" value="Cullin"/>
</dbReference>
<dbReference type="InterPro" id="IPR059120">
    <property type="entry name" value="Cullin-like_AB"/>
</dbReference>
<gene>
    <name evidence="8" type="ORF">FDP41_007085</name>
</gene>
<feature type="region of interest" description="Disordered" evidence="6">
    <location>
        <begin position="1113"/>
        <end position="1146"/>
    </location>
</feature>
<feature type="compositionally biased region" description="Low complexity" evidence="6">
    <location>
        <begin position="314"/>
        <end position="327"/>
    </location>
</feature>
<evidence type="ECO:0000256" key="5">
    <source>
        <dbReference type="RuleBase" id="RU003829"/>
    </source>
</evidence>
<feature type="compositionally biased region" description="Polar residues" evidence="6">
    <location>
        <begin position="160"/>
        <end position="174"/>
    </location>
</feature>
<dbReference type="SUPFAM" id="SSF46785">
    <property type="entry name" value="Winged helix' DNA-binding domain"/>
    <property type="match status" value="1"/>
</dbReference>
<dbReference type="SUPFAM" id="SSF75632">
    <property type="entry name" value="Cullin homology domain"/>
    <property type="match status" value="1"/>
</dbReference>
<organism evidence="8 9">
    <name type="scientific">Naegleria fowleri</name>
    <name type="common">Brain eating amoeba</name>
    <dbReference type="NCBI Taxonomy" id="5763"/>
    <lineage>
        <taxon>Eukaryota</taxon>
        <taxon>Discoba</taxon>
        <taxon>Heterolobosea</taxon>
        <taxon>Tetramitia</taxon>
        <taxon>Eutetramitia</taxon>
        <taxon>Vahlkampfiidae</taxon>
        <taxon>Naegleria</taxon>
    </lineage>
</organism>
<dbReference type="SMART" id="SM00884">
    <property type="entry name" value="Cullin_Nedd8"/>
    <property type="match status" value="1"/>
</dbReference>
<feature type="region of interest" description="Disordered" evidence="6">
    <location>
        <begin position="102"/>
        <end position="141"/>
    </location>
</feature>
<sequence>MKRSFDEALLGDCNHQPNNSHTTTTTDHPTTTTTTNTTTTTAHNVQEGHHHHHGLSSSPSSSTTTTTVETTTTLDPNTSATHQPHQAFSDPYHRITPLMMSATTGTHQPPTPSSSASPMNQPPPPQSHHPAHSQQHSSSSTLHRLAIHNATMNTVVQSQAIQRSSGNAHSNSDHLLTQPPPLLGSSQLLTHSPPSKKLKLTSPSNQTQPSSSSSPSPIHGSSQQSLPPNLPNLLPNLMGNHLPPLSNFLFTPPPFLQAVSRSRSNSSSSTNSTQNSSQPPTMMNQQRNRSNSAATTSAAVTSNLSSLPPQNITNPSSLVNNNPSSSSMPQKNHPSHLHYPHQSQQPVIGQQQTPVLSTHGLSSNQDQNARSQKLKETWVEVYKSLKKLEAFVSQKTTQSCTKPWENNEHVTLFTTIYDLCILPDSVYYEDQLYILYSIYIKKYLQTTIVPCLKDKHSEDLLNEIVFIWGNFRDIFVRFCSYIFKYLDQFYVVSNSKRTLKSEAFYSFKTVVFDGMKNTLRQIVLDKIDQDRKNFHSDASFYLSQRHLLRQTLELFIELDHSNFVPVPDGTHSIPSHQQQHQLQTRESSNHNNSSTPIVTPVNASFTNTTSLASTTPLFSSSSTLASSSSSPPTCPNAHHCEEYVEDFEKFAEKETREFYHKIAEDWIEKYNLTEYLLRAEDCIQQEQSRINAIFPTHFSQNKLMKIVDMELLKNKEQRLLEMSGSGVKILIRDEKIEDLKRLYRLMNRVEGGLEPVAELFKEHLIFVGNDLFSKYERATSEMIKGIQPNASGVPCTVVDSTSANSRMSGGGGGMSDTCNDTLSASSSSGSSCESSIISNEVYTKCVRFLIECYVIELMELHKKMKNIVNGPFCRNVIFHKAMSEGFKQFVNKNISLGQFEIRVVQLFAYYTDDILRKKTDDNLDSIVDFIQFFSDRDIFIEEYRKLFAVRLLVTDYQELEERMMISKLKYHYRGMADIYKLEKMLTDKTMANDMRQDFQNYITTHNIQLPYEVNVTVLTMGMWPLKAKEHMKLPNEIAESQTLFKRFYDDRNRLRVLKWVYSKSMVQLLAHYAKGNHLLELSTLQASILLLFNEHSSLTVKKIEEMTGLTYDHSTTSQTQQQAEHQTSTDVKPLANSSESQSSSSYSSDIDLKQAIASLTTEKLPLLIATSTPNANNSGSSSSTPSNSSGTSAAMTLTINEAFHNRLYKIKVPLPRVTQKDIQNTQASVSTDRTYILEACVVRVMKTRKTMNIQSLFNEVVTQLIPIFTPDVKQIKKRIESLIERDFLKRDEVNNTLIHYVA</sequence>
<dbReference type="Proteomes" id="UP000444721">
    <property type="component" value="Unassembled WGS sequence"/>
</dbReference>
<feature type="compositionally biased region" description="Low complexity" evidence="6">
    <location>
        <begin position="56"/>
        <end position="73"/>
    </location>
</feature>
<comment type="caution">
    <text evidence="8">The sequence shown here is derived from an EMBL/GenBank/DDBJ whole genome shotgun (WGS) entry which is preliminary data.</text>
</comment>
<dbReference type="Gene3D" id="1.10.10.10">
    <property type="entry name" value="Winged helix-like DNA-binding domain superfamily/Winged helix DNA-binding domain"/>
    <property type="match status" value="1"/>
</dbReference>
<dbReference type="GO" id="GO:0006511">
    <property type="term" value="P:ubiquitin-dependent protein catabolic process"/>
    <property type="evidence" value="ECO:0007669"/>
    <property type="project" value="InterPro"/>
</dbReference>
<evidence type="ECO:0000313" key="8">
    <source>
        <dbReference type="EMBL" id="KAF0973698.1"/>
    </source>
</evidence>
<keyword evidence="2" id="KW-1017">Isopeptide bond</keyword>
<dbReference type="GeneID" id="68114303"/>
<reference evidence="8 9" key="1">
    <citation type="journal article" date="2019" name="Sci. Rep.">
        <title>Nanopore sequencing improves the draft genome of the human pathogenic amoeba Naegleria fowleri.</title>
        <authorList>
            <person name="Liechti N."/>
            <person name="Schurch N."/>
            <person name="Bruggmann R."/>
            <person name="Wittwer M."/>
        </authorList>
    </citation>
    <scope>NUCLEOTIDE SEQUENCE [LARGE SCALE GENOMIC DNA]</scope>
    <source>
        <strain evidence="8 9">ATCC 30894</strain>
    </source>
</reference>
<name>A0A6A5BI19_NAEFO</name>
<dbReference type="InterPro" id="IPR019559">
    <property type="entry name" value="Cullin_neddylation_domain"/>
</dbReference>